<dbReference type="EMBL" id="FNTH01000001">
    <property type="protein sequence ID" value="SEE50546.1"/>
    <property type="molecule type" value="Genomic_DNA"/>
</dbReference>
<accession>A0A1H5JDE8</accession>
<protein>
    <submittedName>
        <fullName evidence="1">Uncharacterized protein</fullName>
    </submittedName>
</protein>
<organism evidence="1 2">
    <name type="scientific">Bradyrhizobium erythrophlei</name>
    <dbReference type="NCBI Taxonomy" id="1437360"/>
    <lineage>
        <taxon>Bacteria</taxon>
        <taxon>Pseudomonadati</taxon>
        <taxon>Pseudomonadota</taxon>
        <taxon>Alphaproteobacteria</taxon>
        <taxon>Hyphomicrobiales</taxon>
        <taxon>Nitrobacteraceae</taxon>
        <taxon>Bradyrhizobium</taxon>
    </lineage>
</organism>
<dbReference type="RefSeq" id="WP_092125440.1">
    <property type="nucleotide sequence ID" value="NZ_FNTH01000001.1"/>
</dbReference>
<sequence length="74" mass="8003">MHFIVDRNAKAIASQVALADYQINSMPSGRDRKFARLPGGYDISIFKASGVFKPAAFRSDRDASRSGGPSGRLT</sequence>
<reference evidence="1 2" key="1">
    <citation type="submission" date="2016-10" db="EMBL/GenBank/DDBJ databases">
        <authorList>
            <person name="de Groot N.N."/>
        </authorList>
    </citation>
    <scope>NUCLEOTIDE SEQUENCE [LARGE SCALE GENOMIC DNA]</scope>
    <source>
        <strain evidence="1 2">MT12</strain>
    </source>
</reference>
<evidence type="ECO:0000313" key="1">
    <source>
        <dbReference type="EMBL" id="SEE50546.1"/>
    </source>
</evidence>
<proteinExistence type="predicted"/>
<dbReference type="Proteomes" id="UP000198992">
    <property type="component" value="Unassembled WGS sequence"/>
</dbReference>
<name>A0A1H5JDE8_9BRAD</name>
<dbReference type="AlphaFoldDB" id="A0A1H5JDE8"/>
<evidence type="ECO:0000313" key="2">
    <source>
        <dbReference type="Proteomes" id="UP000198992"/>
    </source>
</evidence>
<gene>
    <name evidence="1" type="ORF">SAMN05444164_8381</name>
</gene>